<evidence type="ECO:0000256" key="2">
    <source>
        <dbReference type="SAM" id="Phobius"/>
    </source>
</evidence>
<dbReference type="Pfam" id="PF21205">
    <property type="entry name" value="Rep3_C"/>
    <property type="match status" value="1"/>
</dbReference>
<dbReference type="EMBL" id="CP123507">
    <property type="protein sequence ID" value="WGM03554.1"/>
    <property type="molecule type" value="Genomic_DNA"/>
</dbReference>
<keyword evidence="2" id="KW-0472">Membrane</keyword>
<reference evidence="4" key="1">
    <citation type="submission" date="2023-04" db="EMBL/GenBank/DDBJ databases">
        <title>Genome dynamics across the evolutionary transition to endosymbiosis.</title>
        <authorList>
            <person name="Siozios S."/>
            <person name="Nadal-Jimenez P."/>
            <person name="Azagi T."/>
            <person name="Sprong H."/>
            <person name="Frost C.L."/>
            <person name="Parratt S.R."/>
            <person name="Taylor G."/>
            <person name="Brettell L."/>
            <person name="Lew K.C."/>
            <person name="Croft L."/>
            <person name="King K.C."/>
            <person name="Brockhurst M.A."/>
            <person name="Hypsa V."/>
            <person name="Novakova E."/>
            <person name="Darby A.C."/>
            <person name="Hurst G.D.D."/>
        </authorList>
    </citation>
    <scope>NUCLEOTIDE SEQUENCE</scope>
    <source>
        <strain evidence="4">APv</strain>
        <plasmid evidence="4">paPv3</plasmid>
    </source>
</reference>
<dbReference type="SUPFAM" id="SSF46785">
    <property type="entry name" value="Winged helix' DNA-binding domain"/>
    <property type="match status" value="2"/>
</dbReference>
<dbReference type="Pfam" id="PF01051">
    <property type="entry name" value="Rep3_N"/>
    <property type="match status" value="1"/>
</dbReference>
<dbReference type="InterPro" id="IPR036390">
    <property type="entry name" value="WH_DNA-bd_sf"/>
</dbReference>
<dbReference type="Proteomes" id="UP001177595">
    <property type="component" value="Plasmid paPv3"/>
</dbReference>
<proteinExistence type="inferred from homology"/>
<dbReference type="AlphaFoldDB" id="A0AA95GVA5"/>
<evidence type="ECO:0000256" key="1">
    <source>
        <dbReference type="ARBA" id="ARBA00038283"/>
    </source>
</evidence>
<keyword evidence="4" id="KW-0614">Plasmid</keyword>
<sequence length="344" mass="39991">MTLDLTIAYIFYFKMSCIVLLFFYLGLIAWGCEKILKNWITVKKPHQLITSRMNLKPREQDLITLLVKSLKSEQEKLKFSGVTNENVVFEFRYHTKDLEEHFNLTRQGLYKALYDGTKVMGKVLEIKDPDNKMFSKVVIISNACFEDGVLFIRMDKDAAKYLLEYSSGFSEIDLTLLLSLRGGYEKRILELISRFKGIKDYTVSIEEFCNMLGVSPNDYVDFPRFKRATLTNPIKNIVSKSNGVWTFRSDYKDGFIIEKTGKSYKPYNKITFKLDFNESISKEKEFIFKENDNPRYAMLDMLEKKISSMEANKVEAAMFLSLCDELDISYTSDVLKKANIIKSN</sequence>
<gene>
    <name evidence="4" type="ORF">QE210_19295</name>
</gene>
<organism evidence="4 5">
    <name type="scientific">Arsenophonus nasoniae</name>
    <name type="common">son-killer infecting Nasonia vitripennis</name>
    <dbReference type="NCBI Taxonomy" id="638"/>
    <lineage>
        <taxon>Bacteria</taxon>
        <taxon>Pseudomonadati</taxon>
        <taxon>Pseudomonadota</taxon>
        <taxon>Gammaproteobacteria</taxon>
        <taxon>Enterobacterales</taxon>
        <taxon>Morganellaceae</taxon>
        <taxon>Arsenophonus</taxon>
    </lineage>
</organism>
<geneLocation type="plasmid" evidence="4 5">
    <name>paPv3</name>
</geneLocation>
<dbReference type="InterPro" id="IPR000525">
    <property type="entry name" value="Initiator_Rep_WH1"/>
</dbReference>
<evidence type="ECO:0000313" key="4">
    <source>
        <dbReference type="EMBL" id="WGM03554.1"/>
    </source>
</evidence>
<dbReference type="RefSeq" id="WP_026824025.1">
    <property type="nucleotide sequence ID" value="NZ_CP123507.1"/>
</dbReference>
<dbReference type="GO" id="GO:0003887">
    <property type="term" value="F:DNA-directed DNA polymerase activity"/>
    <property type="evidence" value="ECO:0007669"/>
    <property type="project" value="InterPro"/>
</dbReference>
<dbReference type="GO" id="GO:0006270">
    <property type="term" value="P:DNA replication initiation"/>
    <property type="evidence" value="ECO:0007669"/>
    <property type="project" value="InterPro"/>
</dbReference>
<evidence type="ECO:0000313" key="5">
    <source>
        <dbReference type="Proteomes" id="UP001177595"/>
    </source>
</evidence>
<dbReference type="InterPro" id="IPR036388">
    <property type="entry name" value="WH-like_DNA-bd_sf"/>
</dbReference>
<evidence type="ECO:0000259" key="3">
    <source>
        <dbReference type="Pfam" id="PF01051"/>
    </source>
</evidence>
<name>A0AA95GVA5_9GAMM</name>
<feature type="transmembrane region" description="Helical" evidence="2">
    <location>
        <begin position="6"/>
        <end position="30"/>
    </location>
</feature>
<comment type="similarity">
    <text evidence="1">Belongs to the initiator RepB protein family.</text>
</comment>
<accession>A0AA95GVA5</accession>
<feature type="domain" description="Initiator Rep protein WH1" evidence="3">
    <location>
        <begin position="41"/>
        <end position="192"/>
    </location>
</feature>
<dbReference type="Gene3D" id="1.10.10.10">
    <property type="entry name" value="Winged helix-like DNA-binding domain superfamily/Winged helix DNA-binding domain"/>
    <property type="match status" value="2"/>
</dbReference>
<keyword evidence="2" id="KW-1133">Transmembrane helix</keyword>
<keyword evidence="2" id="KW-0812">Transmembrane</keyword>
<protein>
    <submittedName>
        <fullName evidence="4">Replication initiation protein</fullName>
    </submittedName>
</protein>